<reference evidence="5" key="1">
    <citation type="submission" date="2021-01" db="EMBL/GenBank/DDBJ databases">
        <authorList>
            <person name="Corre E."/>
            <person name="Pelletier E."/>
            <person name="Niang G."/>
            <person name="Scheremetjew M."/>
            <person name="Finn R."/>
            <person name="Kale V."/>
            <person name="Holt S."/>
            <person name="Cochrane G."/>
            <person name="Meng A."/>
            <person name="Brown T."/>
            <person name="Cohen L."/>
        </authorList>
    </citation>
    <scope>NUCLEOTIDE SEQUENCE</scope>
    <source>
        <strain evidence="5">CCMP1381</strain>
    </source>
</reference>
<keyword evidence="3" id="KW-0106">Calcium</keyword>
<evidence type="ECO:0000256" key="3">
    <source>
        <dbReference type="ARBA" id="ARBA00022837"/>
    </source>
</evidence>
<protein>
    <recommendedName>
        <fullName evidence="4">EF-hand domain-containing protein</fullName>
    </recommendedName>
</protein>
<dbReference type="InterPro" id="IPR002048">
    <property type="entry name" value="EF_hand_dom"/>
</dbReference>
<feature type="domain" description="EF-hand" evidence="4">
    <location>
        <begin position="118"/>
        <end position="153"/>
    </location>
</feature>
<sequence>MRTKAISIVGSERTMCFEIITDSSNSMEARDRIFSALELLRYSFKRLLANFGGEDQEVENIKNGRIILPLSRHYDYLLKPRNDRRVDEQAVIALQSTVGIMAAVTIDEEMLQRPITEEDRARYKRSFRLFDKDGSGSIDAMELMKAMNELGRPTNLDQSIKIIREFDADNSGTIEENEFIGMMRQTYQDDEAVESLLVLYNKLYPHKRLISKDEFSSVMNLYATYKDPQDINPPFLYKKFKSGPRIFYYYDEDPEIKVKRKRKELARDRTVTAEDDRLSQENLKSLAEFADVDADGLIYPQDYTHWLVQSLAD</sequence>
<gene>
    <name evidence="5" type="ORF">DSPE1174_LOCUS33977</name>
</gene>
<accession>A0A7S2MTP1</accession>
<organism evidence="5">
    <name type="scientific">Octactis speculum</name>
    <dbReference type="NCBI Taxonomy" id="3111310"/>
    <lineage>
        <taxon>Eukaryota</taxon>
        <taxon>Sar</taxon>
        <taxon>Stramenopiles</taxon>
        <taxon>Ochrophyta</taxon>
        <taxon>Dictyochophyceae</taxon>
        <taxon>Dictyochales</taxon>
        <taxon>Dictyochaceae</taxon>
        <taxon>Octactis</taxon>
    </lineage>
</organism>
<evidence type="ECO:0000313" key="5">
    <source>
        <dbReference type="EMBL" id="CAD9501545.1"/>
    </source>
</evidence>
<dbReference type="SUPFAM" id="SSF47473">
    <property type="entry name" value="EF-hand"/>
    <property type="match status" value="1"/>
</dbReference>
<dbReference type="CDD" id="cd00051">
    <property type="entry name" value="EFh"/>
    <property type="match status" value="1"/>
</dbReference>
<dbReference type="PROSITE" id="PS50222">
    <property type="entry name" value="EF_HAND_2"/>
    <property type="match status" value="2"/>
</dbReference>
<comment type="similarity">
    <text evidence="1">Belongs to the centrin family.</text>
</comment>
<feature type="domain" description="EF-hand" evidence="4">
    <location>
        <begin position="154"/>
        <end position="189"/>
    </location>
</feature>
<evidence type="ECO:0000256" key="1">
    <source>
        <dbReference type="ARBA" id="ARBA00005253"/>
    </source>
</evidence>
<evidence type="ECO:0000256" key="2">
    <source>
        <dbReference type="ARBA" id="ARBA00022737"/>
    </source>
</evidence>
<dbReference type="GO" id="GO:0005509">
    <property type="term" value="F:calcium ion binding"/>
    <property type="evidence" value="ECO:0007669"/>
    <property type="project" value="InterPro"/>
</dbReference>
<evidence type="ECO:0000259" key="4">
    <source>
        <dbReference type="PROSITE" id="PS50222"/>
    </source>
</evidence>
<dbReference type="InterPro" id="IPR011992">
    <property type="entry name" value="EF-hand-dom_pair"/>
</dbReference>
<proteinExistence type="inferred from homology"/>
<dbReference type="AlphaFoldDB" id="A0A7S2MTP1"/>
<dbReference type="InterPro" id="IPR050145">
    <property type="entry name" value="Centrin_CML-like"/>
</dbReference>
<dbReference type="FunFam" id="1.10.238.10:FF:000178">
    <property type="entry name" value="Calmodulin-2 A"/>
    <property type="match status" value="1"/>
</dbReference>
<dbReference type="Pfam" id="PF13499">
    <property type="entry name" value="EF-hand_7"/>
    <property type="match status" value="1"/>
</dbReference>
<dbReference type="PANTHER" id="PTHR23050">
    <property type="entry name" value="CALCIUM BINDING PROTEIN"/>
    <property type="match status" value="1"/>
</dbReference>
<dbReference type="EMBL" id="HBGS01065043">
    <property type="protein sequence ID" value="CAD9501545.1"/>
    <property type="molecule type" value="Transcribed_RNA"/>
</dbReference>
<dbReference type="InterPro" id="IPR018247">
    <property type="entry name" value="EF_Hand_1_Ca_BS"/>
</dbReference>
<name>A0A7S2MTP1_9STRA</name>
<keyword evidence="2" id="KW-0677">Repeat</keyword>
<dbReference type="SMART" id="SM00054">
    <property type="entry name" value="EFh"/>
    <property type="match status" value="2"/>
</dbReference>
<dbReference type="Gene3D" id="1.10.238.10">
    <property type="entry name" value="EF-hand"/>
    <property type="match status" value="1"/>
</dbReference>
<dbReference type="GO" id="GO:0043226">
    <property type="term" value="C:organelle"/>
    <property type="evidence" value="ECO:0007669"/>
    <property type="project" value="UniProtKB-ARBA"/>
</dbReference>
<dbReference type="PROSITE" id="PS00018">
    <property type="entry name" value="EF_HAND_1"/>
    <property type="match status" value="2"/>
</dbReference>